<evidence type="ECO:0000313" key="1">
    <source>
        <dbReference type="EMBL" id="KAG0121845.1"/>
    </source>
</evidence>
<dbReference type="AlphaFoldDB" id="A0A835NTA1"/>
<proteinExistence type="predicted"/>
<evidence type="ECO:0000313" key="2">
    <source>
        <dbReference type="EMBL" id="KAI1239748.1"/>
    </source>
</evidence>
<accession>A0A835NTA1</accession>
<dbReference type="EMBL" id="JADDUC010000043">
    <property type="protein sequence ID" value="KAG0121845.1"/>
    <property type="molecule type" value="Genomic_DNA"/>
</dbReference>
<reference evidence="2 3" key="2">
    <citation type="journal article" date="2021" name="J. Hered.">
        <title>Feather Gene Expression Elucidates the Developmental Basis of Plumage Iridescence in African Starlings.</title>
        <authorList>
            <person name="Rubenstein D.R."/>
            <person name="Corvelo A."/>
            <person name="MacManes M.D."/>
            <person name="Maia R."/>
            <person name="Narzisi G."/>
            <person name="Rousaki A."/>
            <person name="Vandenabeele P."/>
            <person name="Shawkey M.D."/>
            <person name="Solomon J."/>
        </authorList>
    </citation>
    <scope>NUCLEOTIDE SEQUENCE [LARGE SCALE GENOMIC DNA]</scope>
    <source>
        <strain evidence="2">SS15</strain>
    </source>
</reference>
<organism evidence="1">
    <name type="scientific">Lamprotornis superbus</name>
    <dbReference type="NCBI Taxonomy" id="245042"/>
    <lineage>
        <taxon>Eukaryota</taxon>
        <taxon>Metazoa</taxon>
        <taxon>Chordata</taxon>
        <taxon>Craniata</taxon>
        <taxon>Vertebrata</taxon>
        <taxon>Euteleostomi</taxon>
        <taxon>Archelosauria</taxon>
        <taxon>Archosauria</taxon>
        <taxon>Dinosauria</taxon>
        <taxon>Saurischia</taxon>
        <taxon>Theropoda</taxon>
        <taxon>Coelurosauria</taxon>
        <taxon>Aves</taxon>
        <taxon>Neognathae</taxon>
        <taxon>Neoaves</taxon>
        <taxon>Telluraves</taxon>
        <taxon>Australaves</taxon>
        <taxon>Passeriformes</taxon>
        <taxon>Sturnidae</taxon>
        <taxon>Lamprotornis</taxon>
    </lineage>
</organism>
<comment type="caution">
    <text evidence="1">The sequence shown here is derived from an EMBL/GenBank/DDBJ whole genome shotgun (WGS) entry which is preliminary data.</text>
</comment>
<sequence>MCLPVVQHLIAYLPVEANGYELRVIHLPLKMACTSAFHLYLDDENTSSGAETLSLAKGLCPSSGASNDVQMQEGVPTKSTCESPVFLLEKKTSPHPISSKQLAKPPLICLSSTRKHSFLYPSVCATLLMWSLGAVRRDCLFFIKNTIYTESNLILHLNFSISVCKMDDISRPPGEGRQILLPSPGRRLMCAASDSGRFVCREGETMLLLIDATLPHCYALQLILTTLATSKKRCAQKSEERSHLNFKYALDGFKTNFFAKTFVNKMRHNLTEDIKSEGYLQLKIGKSSLMLNSAEDWQLSSEAMTCHKAVESPVSCLLAYVASGIDSLSLICRTENAEDSHGDRELFQNLLHLLACGVGLSCGFVSSEFIQDQPGNLEVKRMMFAGYHICHERIEPSHQRHLQLPLIRNDQWQLRQAGRVPQAQCKQLFGQRTAMVLEPIFCSFLPNGGLSFIIWHLKSFRGFPNRECVAQRSRETLSRDGPTMVPRNKDLYIVVLHLHDFIRKSELSANCLVLVLSLGYYDFTFPIQPFFMEMTTRPFPKGLDAHFQSTGRMVNYDYAGHHYLESERHLFNMTRLSKEPAKFCMFSKGQKDLFRSRSLAPLNHVEKTTAQSSQRVWARLVWSGLTSGSSLLIPEQLIVSCVADNVKNLFGFNQQLIEVQVHSKTGKKPAEGRIESLQVLSEH</sequence>
<name>A0A835NTA1_9PASS</name>
<gene>
    <name evidence="2" type="ORF">IHE44_0011177</name>
    <name evidence="1" type="ORF">IHE44_010246</name>
</gene>
<protein>
    <submittedName>
        <fullName evidence="1">Uncharacterized protein</fullName>
    </submittedName>
</protein>
<evidence type="ECO:0000313" key="3">
    <source>
        <dbReference type="Proteomes" id="UP000618051"/>
    </source>
</evidence>
<reference evidence="1" key="1">
    <citation type="submission" date="2020-10" db="EMBL/GenBank/DDBJ databases">
        <title>Feather gene expression reveals the developmental basis of iridescence in African starlings.</title>
        <authorList>
            <person name="Rubenstein D.R."/>
        </authorList>
    </citation>
    <scope>NUCLEOTIDE SEQUENCE</scope>
    <source>
        <strain evidence="1">SS15</strain>
        <tissue evidence="1">Liver</tissue>
    </source>
</reference>
<dbReference type="EMBL" id="JADDUC020000004">
    <property type="protein sequence ID" value="KAI1239748.1"/>
    <property type="molecule type" value="Genomic_DNA"/>
</dbReference>
<reference evidence="2" key="3">
    <citation type="submission" date="2022-01" db="EMBL/GenBank/DDBJ databases">
        <authorList>
            <person name="Rubenstein D.R."/>
        </authorList>
    </citation>
    <scope>NUCLEOTIDE SEQUENCE</scope>
    <source>
        <strain evidence="2">SS15</strain>
        <tissue evidence="2">Liver</tissue>
    </source>
</reference>
<dbReference type="Proteomes" id="UP000618051">
    <property type="component" value="Unassembled WGS sequence"/>
</dbReference>
<keyword evidence="3" id="KW-1185">Reference proteome</keyword>